<proteinExistence type="predicted"/>
<feature type="compositionally biased region" description="Polar residues" evidence="1">
    <location>
        <begin position="84"/>
        <end position="96"/>
    </location>
</feature>
<protein>
    <recommendedName>
        <fullName evidence="2">Helix-turn-helix domain-containing protein</fullName>
    </recommendedName>
</protein>
<dbReference type="OrthoDB" id="4085451at2759"/>
<feature type="compositionally biased region" description="Low complexity" evidence="1">
    <location>
        <begin position="1"/>
        <end position="15"/>
    </location>
</feature>
<dbReference type="Pfam" id="PF22943">
    <property type="entry name" value="HTH_68"/>
    <property type="match status" value="1"/>
</dbReference>
<evidence type="ECO:0000256" key="1">
    <source>
        <dbReference type="SAM" id="MobiDB-lite"/>
    </source>
</evidence>
<reference evidence="3" key="1">
    <citation type="submission" date="2021-03" db="EMBL/GenBank/DDBJ databases">
        <authorList>
            <person name="Tagirdzhanova G."/>
        </authorList>
    </citation>
    <scope>NUCLEOTIDE SEQUENCE</scope>
</reference>
<feature type="compositionally biased region" description="Pro residues" evidence="1">
    <location>
        <begin position="23"/>
        <end position="40"/>
    </location>
</feature>
<dbReference type="Proteomes" id="UP000664534">
    <property type="component" value="Unassembled WGS sequence"/>
</dbReference>
<gene>
    <name evidence="3" type="ORF">IMSHALPRED_008009</name>
</gene>
<dbReference type="InterPro" id="IPR054448">
    <property type="entry name" value="HTH_put_ascomycetes"/>
</dbReference>
<feature type="compositionally biased region" description="Polar residues" evidence="1">
    <location>
        <begin position="51"/>
        <end position="66"/>
    </location>
</feature>
<evidence type="ECO:0000313" key="4">
    <source>
        <dbReference type="Proteomes" id="UP000664534"/>
    </source>
</evidence>
<organism evidence="3 4">
    <name type="scientific">Imshaugia aleurites</name>
    <dbReference type="NCBI Taxonomy" id="172621"/>
    <lineage>
        <taxon>Eukaryota</taxon>
        <taxon>Fungi</taxon>
        <taxon>Dikarya</taxon>
        <taxon>Ascomycota</taxon>
        <taxon>Pezizomycotina</taxon>
        <taxon>Lecanoromycetes</taxon>
        <taxon>OSLEUM clade</taxon>
        <taxon>Lecanoromycetidae</taxon>
        <taxon>Lecanorales</taxon>
        <taxon>Lecanorineae</taxon>
        <taxon>Parmeliaceae</taxon>
        <taxon>Imshaugia</taxon>
    </lineage>
</organism>
<feature type="domain" description="Helix-turn-helix" evidence="2">
    <location>
        <begin position="156"/>
        <end position="200"/>
    </location>
</feature>
<dbReference type="EMBL" id="CAJPDT010000055">
    <property type="protein sequence ID" value="CAF9929841.1"/>
    <property type="molecule type" value="Genomic_DNA"/>
</dbReference>
<feature type="compositionally biased region" description="Low complexity" evidence="1">
    <location>
        <begin position="97"/>
        <end position="110"/>
    </location>
</feature>
<name>A0A8H3FYK2_9LECA</name>
<sequence>MGSSTSKAAKTATGAARRHYPQRVPPPPSSNTPSAPPPSAGQPTAPGPTVHPQSQASSIRDQSINLDASDPDFARSLRSLGPVQPSSTLSNSSTFNPSPSAPSQGSKSSPNQSHPQIFPDPSKNPALMVLTARERLQQQAEVEFAKTGRGDGGKSFLDISTIRQLIVLRDERGMDGQEIEKKLGLAQGVVGRLGPRGVVGDVRIGKVDKDDAGIYG</sequence>
<dbReference type="AlphaFoldDB" id="A0A8H3FYK2"/>
<feature type="region of interest" description="Disordered" evidence="1">
    <location>
        <begin position="1"/>
        <end position="125"/>
    </location>
</feature>
<accession>A0A8H3FYK2</accession>
<comment type="caution">
    <text evidence="3">The sequence shown here is derived from an EMBL/GenBank/DDBJ whole genome shotgun (WGS) entry which is preliminary data.</text>
</comment>
<evidence type="ECO:0000259" key="2">
    <source>
        <dbReference type="Pfam" id="PF22943"/>
    </source>
</evidence>
<evidence type="ECO:0000313" key="3">
    <source>
        <dbReference type="EMBL" id="CAF9929841.1"/>
    </source>
</evidence>
<keyword evidence="4" id="KW-1185">Reference proteome</keyword>